<dbReference type="PANTHER" id="PTHR34220">
    <property type="entry name" value="SENSOR HISTIDINE KINASE YPDA"/>
    <property type="match status" value="1"/>
</dbReference>
<accession>A0A645E6B5</accession>
<dbReference type="InterPro" id="IPR050640">
    <property type="entry name" value="Bact_2-comp_sensor_kinase"/>
</dbReference>
<dbReference type="AlphaFoldDB" id="A0A645E6B5"/>
<dbReference type="PRINTS" id="PR00344">
    <property type="entry name" value="BCTRLSENSOR"/>
</dbReference>
<feature type="domain" description="Signal transduction histidine kinase internal region" evidence="2">
    <location>
        <begin position="3"/>
        <end position="53"/>
    </location>
</feature>
<dbReference type="EMBL" id="VSSQ01042740">
    <property type="protein sequence ID" value="MPM96353.1"/>
    <property type="molecule type" value="Genomic_DNA"/>
</dbReference>
<reference evidence="3" key="1">
    <citation type="submission" date="2019-08" db="EMBL/GenBank/DDBJ databases">
        <authorList>
            <person name="Kucharzyk K."/>
            <person name="Murdoch R.W."/>
            <person name="Higgins S."/>
            <person name="Loffler F."/>
        </authorList>
    </citation>
    <scope>NUCLEOTIDE SEQUENCE</scope>
</reference>
<keyword evidence="3" id="KW-0808">Transferase</keyword>
<dbReference type="InterPro" id="IPR010559">
    <property type="entry name" value="Sig_transdc_His_kin_internal"/>
</dbReference>
<keyword evidence="3" id="KW-0418">Kinase</keyword>
<comment type="caution">
    <text evidence="3">The sequence shown here is derived from an EMBL/GenBank/DDBJ whole genome shotgun (WGS) entry which is preliminary data.</text>
</comment>
<dbReference type="SUPFAM" id="SSF55874">
    <property type="entry name" value="ATPase domain of HSP90 chaperone/DNA topoisomerase II/histidine kinase"/>
    <property type="match status" value="1"/>
</dbReference>
<proteinExistence type="predicted"/>
<evidence type="ECO:0000259" key="2">
    <source>
        <dbReference type="Pfam" id="PF06580"/>
    </source>
</evidence>
<dbReference type="InterPro" id="IPR003594">
    <property type="entry name" value="HATPase_dom"/>
</dbReference>
<dbReference type="GO" id="GO:0016020">
    <property type="term" value="C:membrane"/>
    <property type="evidence" value="ECO:0007669"/>
    <property type="project" value="InterPro"/>
</dbReference>
<dbReference type="GO" id="GO:0000155">
    <property type="term" value="F:phosphorelay sensor kinase activity"/>
    <property type="evidence" value="ECO:0007669"/>
    <property type="project" value="InterPro"/>
</dbReference>
<evidence type="ECO:0000313" key="3">
    <source>
        <dbReference type="EMBL" id="MPM96353.1"/>
    </source>
</evidence>
<feature type="domain" description="Histidine kinase/HSP90-like ATPase" evidence="1">
    <location>
        <begin position="73"/>
        <end position="181"/>
    </location>
</feature>
<dbReference type="EC" id="2.7.13.3" evidence="3"/>
<dbReference type="InterPro" id="IPR036890">
    <property type="entry name" value="HATPase_C_sf"/>
</dbReference>
<dbReference type="PANTHER" id="PTHR34220:SF7">
    <property type="entry name" value="SENSOR HISTIDINE KINASE YPDA"/>
    <property type="match status" value="1"/>
</dbReference>
<evidence type="ECO:0000259" key="1">
    <source>
        <dbReference type="Pfam" id="PF02518"/>
    </source>
</evidence>
<name>A0A645E6B5_9ZZZZ</name>
<dbReference type="Pfam" id="PF02518">
    <property type="entry name" value="HATPase_c"/>
    <property type="match status" value="1"/>
</dbReference>
<dbReference type="Gene3D" id="3.30.565.10">
    <property type="entry name" value="Histidine kinase-like ATPase, C-terminal domain"/>
    <property type="match status" value="1"/>
</dbReference>
<organism evidence="3">
    <name type="scientific">bioreactor metagenome</name>
    <dbReference type="NCBI Taxonomy" id="1076179"/>
    <lineage>
        <taxon>unclassified sequences</taxon>
        <taxon>metagenomes</taxon>
        <taxon>ecological metagenomes</taxon>
    </lineage>
</organism>
<dbReference type="Pfam" id="PF06580">
    <property type="entry name" value="His_kinase"/>
    <property type="match status" value="1"/>
</dbReference>
<protein>
    <submittedName>
        <fullName evidence="3">Sensor histidine kinase BtsS</fullName>
        <ecNumber evidence="3">2.7.13.3</ecNumber>
    </submittedName>
</protein>
<gene>
    <name evidence="3" type="primary">btsS_8</name>
    <name evidence="3" type="ORF">SDC9_143513</name>
</gene>
<dbReference type="InterPro" id="IPR004358">
    <property type="entry name" value="Sig_transdc_His_kin-like_C"/>
</dbReference>
<sequence>MMEGAEKTTLFIENLADFFRYSVKRTGQVSSLADEISQVETYLHIINVRFSDEIQYIKRIEGLEERVTLPGVILQPIVENAINHGLRDVKWQKQIALIARKEETRILVTITDNGRGMTQEEIEAVLVGQPIAIEMDGQQHRGTGLKNVIERLRIYYGLHDVFEIMSDGPGRGTAVTIIIPKNGNHAI</sequence>